<evidence type="ECO:0000256" key="1">
    <source>
        <dbReference type="SAM" id="MobiDB-lite"/>
    </source>
</evidence>
<accession>A0A1S4AC26</accession>
<dbReference type="PANTHER" id="PTHR32108">
    <property type="entry name" value="DNA-DIRECTED RNA POLYMERASE SUBUNIT ALPHA"/>
    <property type="match status" value="1"/>
</dbReference>
<dbReference type="RefSeq" id="XP_016474169.1">
    <property type="nucleotide sequence ID" value="XM_016618683.1"/>
</dbReference>
<organism evidence="3">
    <name type="scientific">Nicotiana tabacum</name>
    <name type="common">Common tobacco</name>
    <dbReference type="NCBI Taxonomy" id="4097"/>
    <lineage>
        <taxon>Eukaryota</taxon>
        <taxon>Viridiplantae</taxon>
        <taxon>Streptophyta</taxon>
        <taxon>Embryophyta</taxon>
        <taxon>Tracheophyta</taxon>
        <taxon>Spermatophyta</taxon>
        <taxon>Magnoliopsida</taxon>
        <taxon>eudicotyledons</taxon>
        <taxon>Gunneridae</taxon>
        <taxon>Pentapetalae</taxon>
        <taxon>asterids</taxon>
        <taxon>lamiids</taxon>
        <taxon>Solanales</taxon>
        <taxon>Solanaceae</taxon>
        <taxon>Nicotianoideae</taxon>
        <taxon>Nicotianeae</taxon>
        <taxon>Nicotiana</taxon>
    </lineage>
</organism>
<feature type="compositionally biased region" description="Basic residues" evidence="1">
    <location>
        <begin position="312"/>
        <end position="321"/>
    </location>
</feature>
<evidence type="ECO:0000313" key="3">
    <source>
        <dbReference type="RefSeq" id="XP_016474169.1"/>
    </source>
</evidence>
<dbReference type="InterPro" id="IPR005162">
    <property type="entry name" value="Retrotrans_gag_dom"/>
</dbReference>
<feature type="region of interest" description="Disordered" evidence="1">
    <location>
        <begin position="358"/>
        <end position="386"/>
    </location>
</feature>
<name>A0A1S4AC26_TOBAC</name>
<dbReference type="OrthoDB" id="1747505at2759"/>
<dbReference type="PANTHER" id="PTHR32108:SF9">
    <property type="entry name" value="REVERSE TRANSCRIPTASE RNASE H-LIKE DOMAIN-CONTAINING PROTEIN"/>
    <property type="match status" value="1"/>
</dbReference>
<dbReference type="AlphaFoldDB" id="A0A1S4AC26"/>
<feature type="domain" description="Retrotransposon gag" evidence="2">
    <location>
        <begin position="169"/>
        <end position="238"/>
    </location>
</feature>
<dbReference type="Pfam" id="PF03732">
    <property type="entry name" value="Retrotrans_gag"/>
    <property type="match status" value="1"/>
</dbReference>
<dbReference type="KEGG" id="nta:107795970"/>
<evidence type="ECO:0000259" key="2">
    <source>
        <dbReference type="Pfam" id="PF03732"/>
    </source>
</evidence>
<dbReference type="PaxDb" id="4097-A0A1S4AC26"/>
<sequence>MSSEIPLPTIPISEESSISAIPTSESATVEENRILRLHMMEIYPNTPLGFPTISTYFTGTPSESRPQVLAAGAVSNIFTAPPCSSTAQPVLPRPNFDSSSFTFQAPPLPLEPSQFTTNAYPQPSRYEFIAGQEKAEKTPEQEEMTRKMRSMEQTLKNIQGLSGQKSEVSRWHIWDDLARDFVRQFQYNIDIAPDRNSLSNLKKKPSESFREYAVKWREQAARVKPPMDETEMVSVFLQAQEADYYQNMMSALGKPFAEAIKIGEMVENGLKTGRILSQSAIRATSQAIQGGSGGGANRKKKEEATMATSSVRKPHPSRFHFSKRAPQHYYPHQDAAYAMNLQPYTVMNAQPYIRPQQQFHQKRAQFPRNQPPHQAQYNPRPPQNNLPYNARTREPPRKMDFTHIGESYSNLFPKLVQMGLLQPVPPNKQNPESPSYQPGVRCAYHSGVEGHDTESCWTLKRVVENLIEQKRIVLKDEDIPNVTNNPLPAHNNGPIIGMICEDKEFDPVLKAIITIADIEKEPKTYAKQEKVDKKSKNPPQNTEKAVETKIEVVPSKDAVLYVPRGSKKGQVTLSPPRRFELNKGSKMYVPKGTYAERGPIISPRLNEPVIIGRAPQRPMTDPTTVPWNYNKAVVTYKGKEILGEVNETNPTEKYLNLEELNDSTKKRFPLKKPVSAEEAEEFFRKMKTADYEIIDQLRNSPTQVSLWSLLMNSTKHQKVLIKTLNEAYVPIETIVEQLERMAERFFMIN</sequence>
<feature type="region of interest" description="Disordered" evidence="1">
    <location>
        <begin position="526"/>
        <end position="547"/>
    </location>
</feature>
<reference evidence="3" key="1">
    <citation type="submission" date="2025-08" db="UniProtKB">
        <authorList>
            <consortium name="RefSeq"/>
        </authorList>
    </citation>
    <scope>IDENTIFICATION</scope>
</reference>
<feature type="compositionally biased region" description="Basic and acidic residues" evidence="1">
    <location>
        <begin position="526"/>
        <end position="535"/>
    </location>
</feature>
<gene>
    <name evidence="3" type="primary">LOC107795970</name>
</gene>
<proteinExistence type="predicted"/>
<feature type="compositionally biased region" description="Polar residues" evidence="1">
    <location>
        <begin position="367"/>
        <end position="378"/>
    </location>
</feature>
<feature type="region of interest" description="Disordered" evidence="1">
    <location>
        <begin position="286"/>
        <end position="321"/>
    </location>
</feature>
<protein>
    <recommendedName>
        <fullName evidence="2">Retrotransposon gag domain-containing protein</fullName>
    </recommendedName>
</protein>